<dbReference type="Proteomes" id="UP000054279">
    <property type="component" value="Unassembled WGS sequence"/>
</dbReference>
<evidence type="ECO:0000313" key="2">
    <source>
        <dbReference type="EMBL" id="KIJ46059.1"/>
    </source>
</evidence>
<evidence type="ECO:0000256" key="1">
    <source>
        <dbReference type="SAM" id="Phobius"/>
    </source>
</evidence>
<gene>
    <name evidence="2" type="ORF">M422DRAFT_250489</name>
</gene>
<name>A0A0C9VGB2_SPHS4</name>
<dbReference type="AlphaFoldDB" id="A0A0C9VGB2"/>
<reference evidence="2 3" key="1">
    <citation type="submission" date="2014-06" db="EMBL/GenBank/DDBJ databases">
        <title>Evolutionary Origins and Diversification of the Mycorrhizal Mutualists.</title>
        <authorList>
            <consortium name="DOE Joint Genome Institute"/>
            <consortium name="Mycorrhizal Genomics Consortium"/>
            <person name="Kohler A."/>
            <person name="Kuo A."/>
            <person name="Nagy L.G."/>
            <person name="Floudas D."/>
            <person name="Copeland A."/>
            <person name="Barry K.W."/>
            <person name="Cichocki N."/>
            <person name="Veneault-Fourrey C."/>
            <person name="LaButti K."/>
            <person name="Lindquist E.A."/>
            <person name="Lipzen A."/>
            <person name="Lundell T."/>
            <person name="Morin E."/>
            <person name="Murat C."/>
            <person name="Riley R."/>
            <person name="Ohm R."/>
            <person name="Sun H."/>
            <person name="Tunlid A."/>
            <person name="Henrissat B."/>
            <person name="Grigoriev I.V."/>
            <person name="Hibbett D.S."/>
            <person name="Martin F."/>
        </authorList>
    </citation>
    <scope>NUCLEOTIDE SEQUENCE [LARGE SCALE GENOMIC DNA]</scope>
    <source>
        <strain evidence="2 3">SS14</strain>
    </source>
</reference>
<dbReference type="Gene3D" id="3.80.10.10">
    <property type="entry name" value="Ribonuclease Inhibitor"/>
    <property type="match status" value="1"/>
</dbReference>
<dbReference type="SUPFAM" id="SSF52047">
    <property type="entry name" value="RNI-like"/>
    <property type="match status" value="1"/>
</dbReference>
<feature type="transmembrane region" description="Helical" evidence="1">
    <location>
        <begin position="570"/>
        <end position="597"/>
    </location>
</feature>
<keyword evidence="1" id="KW-0472">Membrane</keyword>
<dbReference type="InterPro" id="IPR032675">
    <property type="entry name" value="LRR_dom_sf"/>
</dbReference>
<feature type="transmembrane region" description="Helical" evidence="1">
    <location>
        <begin position="542"/>
        <end position="564"/>
    </location>
</feature>
<evidence type="ECO:0008006" key="4">
    <source>
        <dbReference type="Google" id="ProtNLM"/>
    </source>
</evidence>
<sequence>MYTSAYARSTVYGHGQSEGGAFTIRVRRRNTGPVYGGIRVRCRPLGEAGMVTSGLLEALNDGSIRLFEAPRASSGHHIHRQLCDSLRPSIFHCKLFFTASNMLRTDLEANRITIQEHLRLFKMLFRYKTRRTIPLPVELLSEIFALCIPPPNVVCEHYDFSIDPHLIRSNLRLVCRTWNDVILFTPQVWSTIYLHHCIPVSITQVERLLSLSCHLPLTVVLSPLSQNDWPDSYWMVLIALILENHLRLQTFATLRWDEFIYRTLPDHANLECPLLETFACGSNDSLLQAKVCPMIAPKLSTLRLFRVDGLGSFSNDTFMHLKHLQVNGGYGGSVCIRILRCCRLLEELSWRSTNNIPIPQILLPIPLERLRKVSILFGDDDISRDILGCIVAPDLEEIKSPPSPQDHLWLTKLLSTDITGCNLRSLSITETPLSASFVTLLSAHPNMSTLFIQSCTQLDEFLKELTNTEQRVFCPALSILQLESCAFDLKVFFAFWASRGPKSRNPIATIKVMTPSMTNEHKEALLHHMKYADSKLAQVLKFIRSCGCVFVTVYIATIVVISVLDIPARGIVIMIMTFCALGFIALSALILGGLAVIRRMTSS</sequence>
<dbReference type="HOGENOM" id="CLU_452821_0_0_1"/>
<accession>A0A0C9VGB2</accession>
<protein>
    <recommendedName>
        <fullName evidence="4">F-box domain-containing protein</fullName>
    </recommendedName>
</protein>
<keyword evidence="3" id="KW-1185">Reference proteome</keyword>
<organism evidence="2 3">
    <name type="scientific">Sphaerobolus stellatus (strain SS14)</name>
    <dbReference type="NCBI Taxonomy" id="990650"/>
    <lineage>
        <taxon>Eukaryota</taxon>
        <taxon>Fungi</taxon>
        <taxon>Dikarya</taxon>
        <taxon>Basidiomycota</taxon>
        <taxon>Agaricomycotina</taxon>
        <taxon>Agaricomycetes</taxon>
        <taxon>Phallomycetidae</taxon>
        <taxon>Geastrales</taxon>
        <taxon>Sphaerobolaceae</taxon>
        <taxon>Sphaerobolus</taxon>
    </lineage>
</organism>
<dbReference type="EMBL" id="KN837109">
    <property type="protein sequence ID" value="KIJ46059.1"/>
    <property type="molecule type" value="Genomic_DNA"/>
</dbReference>
<proteinExistence type="predicted"/>
<evidence type="ECO:0000313" key="3">
    <source>
        <dbReference type="Proteomes" id="UP000054279"/>
    </source>
</evidence>
<keyword evidence="1" id="KW-1133">Transmembrane helix</keyword>
<dbReference type="OrthoDB" id="2269034at2759"/>
<keyword evidence="1" id="KW-0812">Transmembrane</keyword>